<dbReference type="Proteomes" id="UP001148629">
    <property type="component" value="Unassembled WGS sequence"/>
</dbReference>
<accession>A0ACC1SKD0</accession>
<gene>
    <name evidence="1" type="ORF">NM208_g4563</name>
</gene>
<comment type="caution">
    <text evidence="1">The sequence shown here is derived from an EMBL/GenBank/DDBJ whole genome shotgun (WGS) entry which is preliminary data.</text>
</comment>
<sequence>MTRLSTSLMLIGLLGSGLVAASPKYDKFDQEEQHRDADCDNGCFFGSFPGGSCTDDAACMCTQQKYRERYFCCMAEKCDSSVLPDSVERQILGCEAFGMEISFDVEKDVEKVCGIKFTLSSSAVSTTAVSTTTVDSNEASTEPASTAAAATADTTTGTATDATTEESAMSTTEASSDSTSEAVATPTPNSAPQSRVALQGIAVLIATAGMLLL</sequence>
<reference evidence="1" key="1">
    <citation type="submission" date="2022-08" db="EMBL/GenBank/DDBJ databases">
        <title>Genome Sequence of Fusarium decemcellulare.</title>
        <authorList>
            <person name="Buettner E."/>
        </authorList>
    </citation>
    <scope>NUCLEOTIDE SEQUENCE</scope>
    <source>
        <strain evidence="1">Babe19</strain>
    </source>
</reference>
<name>A0ACC1SKD0_9HYPO</name>
<proteinExistence type="predicted"/>
<keyword evidence="2" id="KW-1185">Reference proteome</keyword>
<dbReference type="EMBL" id="JANRMS010000346">
    <property type="protein sequence ID" value="KAJ3541542.1"/>
    <property type="molecule type" value="Genomic_DNA"/>
</dbReference>
<evidence type="ECO:0000313" key="1">
    <source>
        <dbReference type="EMBL" id="KAJ3541542.1"/>
    </source>
</evidence>
<protein>
    <submittedName>
        <fullName evidence="1">Uncharacterized protein</fullName>
    </submittedName>
</protein>
<evidence type="ECO:0000313" key="2">
    <source>
        <dbReference type="Proteomes" id="UP001148629"/>
    </source>
</evidence>
<organism evidence="1 2">
    <name type="scientific">Fusarium decemcellulare</name>
    <dbReference type="NCBI Taxonomy" id="57161"/>
    <lineage>
        <taxon>Eukaryota</taxon>
        <taxon>Fungi</taxon>
        <taxon>Dikarya</taxon>
        <taxon>Ascomycota</taxon>
        <taxon>Pezizomycotina</taxon>
        <taxon>Sordariomycetes</taxon>
        <taxon>Hypocreomycetidae</taxon>
        <taxon>Hypocreales</taxon>
        <taxon>Nectriaceae</taxon>
        <taxon>Fusarium</taxon>
        <taxon>Fusarium decemcellulare species complex</taxon>
    </lineage>
</organism>